<proteinExistence type="predicted"/>
<accession>A0AAD8Y0K8</accession>
<evidence type="ECO:0000313" key="3">
    <source>
        <dbReference type="Proteomes" id="UP001224775"/>
    </source>
</evidence>
<dbReference type="Proteomes" id="UP001224775">
    <property type="component" value="Unassembled WGS sequence"/>
</dbReference>
<reference evidence="2" key="1">
    <citation type="submission" date="2023-06" db="EMBL/GenBank/DDBJ databases">
        <title>Survivors Of The Sea: Transcriptome response of Skeletonema marinoi to long-term dormancy.</title>
        <authorList>
            <person name="Pinder M.I.M."/>
            <person name="Kourtchenko O."/>
            <person name="Robertson E.K."/>
            <person name="Larsson T."/>
            <person name="Maumus F."/>
            <person name="Osuna-Cruz C.M."/>
            <person name="Vancaester E."/>
            <person name="Stenow R."/>
            <person name="Vandepoele K."/>
            <person name="Ploug H."/>
            <person name="Bruchert V."/>
            <person name="Godhe A."/>
            <person name="Topel M."/>
        </authorList>
    </citation>
    <scope>NUCLEOTIDE SEQUENCE</scope>
    <source>
        <strain evidence="2">R05AC</strain>
    </source>
</reference>
<feature type="region of interest" description="Disordered" evidence="1">
    <location>
        <begin position="1"/>
        <end position="50"/>
    </location>
</feature>
<keyword evidence="3" id="KW-1185">Reference proteome</keyword>
<dbReference type="AlphaFoldDB" id="A0AAD8Y0K8"/>
<protein>
    <submittedName>
        <fullName evidence="2">Uncharacterized protein</fullName>
    </submittedName>
</protein>
<comment type="caution">
    <text evidence="2">The sequence shown here is derived from an EMBL/GenBank/DDBJ whole genome shotgun (WGS) entry which is preliminary data.</text>
</comment>
<gene>
    <name evidence="2" type="ORF">QTG54_012125</name>
</gene>
<name>A0AAD8Y0K8_9STRA</name>
<dbReference type="EMBL" id="JATAAI010000026">
    <property type="protein sequence ID" value="KAK1737258.1"/>
    <property type="molecule type" value="Genomic_DNA"/>
</dbReference>
<evidence type="ECO:0000313" key="2">
    <source>
        <dbReference type="EMBL" id="KAK1737258.1"/>
    </source>
</evidence>
<sequence length="94" mass="11046">MTRKVKPAVGAGGKQKAKKKKTAEEDKREFNWKHHDHGDKTFHDKAHRQKPIVSVESKDDQIGADLAHLVEDEKKHHHHRHRLQHEEDHRTVAY</sequence>
<organism evidence="2 3">
    <name type="scientific">Skeletonema marinoi</name>
    <dbReference type="NCBI Taxonomy" id="267567"/>
    <lineage>
        <taxon>Eukaryota</taxon>
        <taxon>Sar</taxon>
        <taxon>Stramenopiles</taxon>
        <taxon>Ochrophyta</taxon>
        <taxon>Bacillariophyta</taxon>
        <taxon>Coscinodiscophyceae</taxon>
        <taxon>Thalassiosirophycidae</taxon>
        <taxon>Thalassiosirales</taxon>
        <taxon>Skeletonemataceae</taxon>
        <taxon>Skeletonema</taxon>
        <taxon>Skeletonema marinoi-dohrnii complex</taxon>
    </lineage>
</organism>
<feature type="compositionally biased region" description="Basic and acidic residues" evidence="1">
    <location>
        <begin position="84"/>
        <end position="94"/>
    </location>
</feature>
<evidence type="ECO:0000256" key="1">
    <source>
        <dbReference type="SAM" id="MobiDB-lite"/>
    </source>
</evidence>
<feature type="region of interest" description="Disordered" evidence="1">
    <location>
        <begin position="73"/>
        <end position="94"/>
    </location>
</feature>
<feature type="compositionally biased region" description="Basic and acidic residues" evidence="1">
    <location>
        <begin position="22"/>
        <end position="44"/>
    </location>
</feature>